<organism evidence="2 3">
    <name type="scientific">Ethanoligenens harbinense (strain DSM 18485 / JCM 12961 / CGMCC 1.5033 / YUAN-3)</name>
    <dbReference type="NCBI Taxonomy" id="663278"/>
    <lineage>
        <taxon>Bacteria</taxon>
        <taxon>Bacillati</taxon>
        <taxon>Bacillota</taxon>
        <taxon>Clostridia</taxon>
        <taxon>Eubacteriales</taxon>
        <taxon>Oscillospiraceae</taxon>
        <taxon>Ethanoligenens</taxon>
    </lineage>
</organism>
<dbReference type="GO" id="GO:0071513">
    <property type="term" value="C:phosphopantothenoylcysteine decarboxylase complex"/>
    <property type="evidence" value="ECO:0007669"/>
    <property type="project" value="TreeGrafter"/>
</dbReference>
<dbReference type="RefSeq" id="WP_013485322.1">
    <property type="nucleotide sequence ID" value="NC_014828.1"/>
</dbReference>
<dbReference type="EMBL" id="CP002400">
    <property type="protein sequence ID" value="ADU26967.1"/>
    <property type="molecule type" value="Genomic_DNA"/>
</dbReference>
<dbReference type="InterPro" id="IPR036551">
    <property type="entry name" value="Flavin_trans-like"/>
</dbReference>
<dbReference type="HOGENOM" id="CLU_033319_2_0_9"/>
<dbReference type="SUPFAM" id="SSF52507">
    <property type="entry name" value="Homo-oligomeric flavin-containing Cys decarboxylases, HFCD"/>
    <property type="match status" value="1"/>
</dbReference>
<keyword evidence="2" id="KW-0456">Lyase</keyword>
<dbReference type="STRING" id="663278.Ethha_1430"/>
<evidence type="ECO:0000313" key="3">
    <source>
        <dbReference type="Proteomes" id="UP000001551"/>
    </source>
</evidence>
<dbReference type="Pfam" id="PF02441">
    <property type="entry name" value="Flavoprotein"/>
    <property type="match status" value="1"/>
</dbReference>
<protein>
    <submittedName>
        <fullName evidence="2">Phosphopantothenoylcysteine decarboxylase</fullName>
        <ecNumber evidence="2">4.1.1.36</ecNumber>
    </submittedName>
</protein>
<dbReference type="PANTHER" id="PTHR14359">
    <property type="entry name" value="HOMO-OLIGOMERIC FLAVIN CONTAINING CYS DECARBOXYLASE FAMILY"/>
    <property type="match status" value="1"/>
</dbReference>
<evidence type="ECO:0000313" key="2">
    <source>
        <dbReference type="EMBL" id="ADU26967.1"/>
    </source>
</evidence>
<dbReference type="AlphaFoldDB" id="E6U700"/>
<sequence length="181" mass="19533">MKTILLGITGSIAAYKAAEIANRLTKDGYAVETIMTKGGCAFITPLTLQSLTKNRVYTDVFEEKYPHEIQHISLAQKTNLVLVAPASADIIGKAAGGIADDMLSTVLCAVSGVPVFFAPAMNTKMYENPIVQKNIQRLRRVGYQIIEPKESRLACGDTGKGAMADVDEIVQVVENVLQTES</sequence>
<dbReference type="Proteomes" id="UP000001551">
    <property type="component" value="Chromosome"/>
</dbReference>
<proteinExistence type="predicted"/>
<gene>
    <name evidence="2" type="ordered locus">Ethha_1430</name>
</gene>
<reference evidence="2 3" key="1">
    <citation type="submission" date="2010-12" db="EMBL/GenBank/DDBJ databases">
        <title>Complete sequence of Ethanoligenens harbinense YUAN-3.</title>
        <authorList>
            <person name="Lucas S."/>
            <person name="Copeland A."/>
            <person name="Lapidus A."/>
            <person name="Cheng J.-F."/>
            <person name="Bruce D."/>
            <person name="Goodwin L."/>
            <person name="Pitluck S."/>
            <person name="Chertkov O."/>
            <person name="Misra M."/>
            <person name="Detter J.C."/>
            <person name="Han C."/>
            <person name="Tapia R."/>
            <person name="Land M."/>
            <person name="Hauser L."/>
            <person name="Jeffries C."/>
            <person name="Kyrpides N."/>
            <person name="Ivanova N."/>
            <person name="Mikhailova N."/>
            <person name="Wang A."/>
            <person name="Mouttaki H."/>
            <person name="He Z."/>
            <person name="Zhou J."/>
            <person name="Hemme C.L."/>
            <person name="Woyke T."/>
        </authorList>
    </citation>
    <scope>NUCLEOTIDE SEQUENCE [LARGE SCALE GENOMIC DNA]</scope>
    <source>
        <strain evidence="3">DSM 18485 / JCM 12961 / CGMCC 1.5033 / YUAN-3</strain>
    </source>
</reference>
<dbReference type="KEGG" id="eha:Ethha_1430"/>
<dbReference type="InterPro" id="IPR003382">
    <property type="entry name" value="Flavoprotein"/>
</dbReference>
<feature type="domain" description="Flavoprotein" evidence="1">
    <location>
        <begin position="2"/>
        <end position="175"/>
    </location>
</feature>
<dbReference type="PANTHER" id="PTHR14359:SF6">
    <property type="entry name" value="PHOSPHOPANTOTHENOYLCYSTEINE DECARBOXYLASE"/>
    <property type="match status" value="1"/>
</dbReference>
<dbReference type="GO" id="GO:0004633">
    <property type="term" value="F:phosphopantothenoylcysteine decarboxylase activity"/>
    <property type="evidence" value="ECO:0007669"/>
    <property type="project" value="UniProtKB-EC"/>
</dbReference>
<dbReference type="EC" id="4.1.1.36" evidence="2"/>
<dbReference type="GO" id="GO:0015937">
    <property type="term" value="P:coenzyme A biosynthetic process"/>
    <property type="evidence" value="ECO:0007669"/>
    <property type="project" value="TreeGrafter"/>
</dbReference>
<dbReference type="GO" id="GO:0010181">
    <property type="term" value="F:FMN binding"/>
    <property type="evidence" value="ECO:0007669"/>
    <property type="project" value="TreeGrafter"/>
</dbReference>
<dbReference type="Gene3D" id="3.40.50.1950">
    <property type="entry name" value="Flavin prenyltransferase-like"/>
    <property type="match status" value="1"/>
</dbReference>
<dbReference type="eggNOG" id="COG0452">
    <property type="taxonomic scope" value="Bacteria"/>
</dbReference>
<accession>E6U700</accession>
<keyword evidence="3" id="KW-1185">Reference proteome</keyword>
<evidence type="ECO:0000259" key="1">
    <source>
        <dbReference type="Pfam" id="PF02441"/>
    </source>
</evidence>
<name>E6U700_ETHHY</name>